<evidence type="ECO:0000256" key="5">
    <source>
        <dbReference type="ARBA" id="ARBA00023235"/>
    </source>
</evidence>
<accession>A0A4R6QQP4</accession>
<evidence type="ECO:0000256" key="6">
    <source>
        <dbReference type="ARBA" id="ARBA00034617"/>
    </source>
</evidence>
<dbReference type="EMBL" id="SNXS01000002">
    <property type="protein sequence ID" value="TDP72428.1"/>
    <property type="molecule type" value="Genomic_DNA"/>
</dbReference>
<keyword evidence="5" id="KW-0413">Isomerase</keyword>
<dbReference type="InterPro" id="IPR027417">
    <property type="entry name" value="P-loop_NTPase"/>
</dbReference>
<gene>
    <name evidence="12" type="ORF">DES47_102173</name>
</gene>
<dbReference type="GO" id="GO:0043138">
    <property type="term" value="F:3'-5' DNA helicase activity"/>
    <property type="evidence" value="ECO:0007669"/>
    <property type="project" value="UniProtKB-EC"/>
</dbReference>
<dbReference type="GO" id="GO:0005524">
    <property type="term" value="F:ATP binding"/>
    <property type="evidence" value="ECO:0007669"/>
    <property type="project" value="UniProtKB-UniRule"/>
</dbReference>
<dbReference type="RefSeq" id="WP_133699895.1">
    <property type="nucleotide sequence ID" value="NZ_SNXS01000002.1"/>
</dbReference>
<organism evidence="12 13">
    <name type="scientific">Roseateles toxinivorans</name>
    <dbReference type="NCBI Taxonomy" id="270368"/>
    <lineage>
        <taxon>Bacteria</taxon>
        <taxon>Pseudomonadati</taxon>
        <taxon>Pseudomonadota</taxon>
        <taxon>Betaproteobacteria</taxon>
        <taxon>Burkholderiales</taxon>
        <taxon>Sphaerotilaceae</taxon>
        <taxon>Roseateles</taxon>
    </lineage>
</organism>
<keyword evidence="1 9" id="KW-0547">Nucleotide-binding</keyword>
<dbReference type="Proteomes" id="UP000295361">
    <property type="component" value="Unassembled WGS sequence"/>
</dbReference>
<comment type="catalytic activity">
    <reaction evidence="6">
        <text>Couples ATP hydrolysis with the unwinding of duplex DNA by translocating in the 3'-5' direction.</text>
        <dbReference type="EC" id="5.6.2.4"/>
    </reaction>
</comment>
<evidence type="ECO:0000259" key="11">
    <source>
        <dbReference type="PROSITE" id="PS51217"/>
    </source>
</evidence>
<dbReference type="Pfam" id="PF13245">
    <property type="entry name" value="AAA_19"/>
    <property type="match status" value="1"/>
</dbReference>
<feature type="domain" description="UvrD-like helicase C-terminal" evidence="11">
    <location>
        <begin position="312"/>
        <end position="596"/>
    </location>
</feature>
<evidence type="ECO:0000313" key="13">
    <source>
        <dbReference type="Proteomes" id="UP000295361"/>
    </source>
</evidence>
<keyword evidence="4 9" id="KW-0067">ATP-binding</keyword>
<protein>
    <recommendedName>
        <fullName evidence="7">DNA 3'-5' helicase</fullName>
        <ecNumber evidence="7">5.6.2.4</ecNumber>
    </recommendedName>
</protein>
<sequence>MTEEIFVPAGIAPSAEQLAVQLARVPYGLVEANAGAAKTTTLALRIAQALQRGAAPERILALTYTDTAVLALREALLRIGLASSTVARLRILSFDDFSAQRLAEIEGGGVTRCRTPEQIKPYVLRAIERAQTLPEERYPDELLIPGGGEGMVEGLLNRFAVLKGTLRLVLDPPEQRMSPALADELGHDYASLRVYSAFEFIRRGGHPDHPAFRAAGDATYDLARLIVDDELAGSEPHPLDLGLNLVVLDEMHDTNRAMFTVLACLLASNRRVAFLGVGDRDQVIHSAAGADADFMGAAFERGIGRAARFPLTASFRFGAELADAAGRLAAKPYRSGAAWPTEIQVLPFADAATMSRHVARSLQELRATERAAKAGPGASIAVLIRQAHQSIPLEDQLLRAGVHYRTAGFTSYLQRREVLLVRGLHAYAQNDFSGFDAAPTRLAVLQALMLFAGSYIDSQELRLADRVEEQERVMREVAADPAAMPLFIQNHILRNADAEVRRRLLDAIALLRSDDAQAFARRFVAVLQPHQLAARVLVCREDIDQLEQNLAQLVGLIEGEGTLEALFRVMHEQATRQRQMEGRNAVVLASIEAAKGLEFDHVILPGLNQGDFAVGGHSTENRNLLYVGMTRARRHLSLLFDAQRPSRYLFESGLLAPLDGAPAPGL</sequence>
<dbReference type="PROSITE" id="PS51217">
    <property type="entry name" value="UVRD_HELICASE_CTER"/>
    <property type="match status" value="1"/>
</dbReference>
<keyword evidence="2 9" id="KW-0378">Hydrolase</keyword>
<comment type="caution">
    <text evidence="12">The sequence shown here is derived from an EMBL/GenBank/DDBJ whole genome shotgun (WGS) entry which is preliminary data.</text>
</comment>
<dbReference type="PANTHER" id="PTHR11070">
    <property type="entry name" value="UVRD / RECB / PCRA DNA HELICASE FAMILY MEMBER"/>
    <property type="match status" value="1"/>
</dbReference>
<dbReference type="InParanoid" id="A0A4R6QQP4"/>
<dbReference type="PROSITE" id="PS51198">
    <property type="entry name" value="UVRD_HELICASE_ATP_BIND"/>
    <property type="match status" value="1"/>
</dbReference>
<dbReference type="EC" id="5.6.2.4" evidence="7"/>
<evidence type="ECO:0000256" key="2">
    <source>
        <dbReference type="ARBA" id="ARBA00022801"/>
    </source>
</evidence>
<dbReference type="InterPro" id="IPR014017">
    <property type="entry name" value="DNA_helicase_UvrD-like_C"/>
</dbReference>
<dbReference type="PANTHER" id="PTHR11070:SF63">
    <property type="entry name" value="DNA HELICASE IV"/>
    <property type="match status" value="1"/>
</dbReference>
<dbReference type="InterPro" id="IPR014016">
    <property type="entry name" value="UvrD-like_ATP-bd"/>
</dbReference>
<evidence type="ECO:0000256" key="7">
    <source>
        <dbReference type="ARBA" id="ARBA00034808"/>
    </source>
</evidence>
<dbReference type="Gene3D" id="1.10.486.10">
    <property type="entry name" value="PCRA, domain 4"/>
    <property type="match status" value="1"/>
</dbReference>
<evidence type="ECO:0000256" key="8">
    <source>
        <dbReference type="ARBA" id="ARBA00048988"/>
    </source>
</evidence>
<comment type="catalytic activity">
    <reaction evidence="8">
        <text>ATP + H2O = ADP + phosphate + H(+)</text>
        <dbReference type="Rhea" id="RHEA:13065"/>
        <dbReference type="ChEBI" id="CHEBI:15377"/>
        <dbReference type="ChEBI" id="CHEBI:15378"/>
        <dbReference type="ChEBI" id="CHEBI:30616"/>
        <dbReference type="ChEBI" id="CHEBI:43474"/>
        <dbReference type="ChEBI" id="CHEBI:456216"/>
        <dbReference type="EC" id="5.6.2.4"/>
    </reaction>
</comment>
<dbReference type="OrthoDB" id="9792687at2"/>
<dbReference type="InterPro" id="IPR000212">
    <property type="entry name" value="DNA_helicase_UvrD/REP"/>
</dbReference>
<dbReference type="Pfam" id="PF13361">
    <property type="entry name" value="UvrD_C"/>
    <property type="match status" value="1"/>
</dbReference>
<dbReference type="AlphaFoldDB" id="A0A4R6QQP4"/>
<proteinExistence type="predicted"/>
<dbReference type="Gene3D" id="3.40.50.300">
    <property type="entry name" value="P-loop containing nucleotide triphosphate hydrolases"/>
    <property type="match status" value="3"/>
</dbReference>
<reference evidence="12 13" key="1">
    <citation type="submission" date="2019-03" db="EMBL/GenBank/DDBJ databases">
        <title>Genomic Encyclopedia of Type Strains, Phase IV (KMG-IV): sequencing the most valuable type-strain genomes for metagenomic binning, comparative biology and taxonomic classification.</title>
        <authorList>
            <person name="Goeker M."/>
        </authorList>
    </citation>
    <scope>NUCLEOTIDE SEQUENCE [LARGE SCALE GENOMIC DNA]</scope>
    <source>
        <strain evidence="12 13">DSM 16998</strain>
    </source>
</reference>
<evidence type="ECO:0000256" key="3">
    <source>
        <dbReference type="ARBA" id="ARBA00022806"/>
    </source>
</evidence>
<dbReference type="SUPFAM" id="SSF52540">
    <property type="entry name" value="P-loop containing nucleoside triphosphate hydrolases"/>
    <property type="match status" value="1"/>
</dbReference>
<evidence type="ECO:0000256" key="1">
    <source>
        <dbReference type="ARBA" id="ARBA00022741"/>
    </source>
</evidence>
<feature type="domain" description="UvrD-like helicase ATP-binding" evidence="10">
    <location>
        <begin position="11"/>
        <end position="318"/>
    </location>
</feature>
<evidence type="ECO:0000256" key="4">
    <source>
        <dbReference type="ARBA" id="ARBA00022840"/>
    </source>
</evidence>
<evidence type="ECO:0000313" key="12">
    <source>
        <dbReference type="EMBL" id="TDP72428.1"/>
    </source>
</evidence>
<dbReference type="GO" id="GO:0016887">
    <property type="term" value="F:ATP hydrolysis activity"/>
    <property type="evidence" value="ECO:0007669"/>
    <property type="project" value="RHEA"/>
</dbReference>
<keyword evidence="13" id="KW-1185">Reference proteome</keyword>
<evidence type="ECO:0000259" key="10">
    <source>
        <dbReference type="PROSITE" id="PS51198"/>
    </source>
</evidence>
<name>A0A4R6QQP4_9BURK</name>
<evidence type="ECO:0000256" key="9">
    <source>
        <dbReference type="PROSITE-ProRule" id="PRU00560"/>
    </source>
</evidence>
<keyword evidence="3 9" id="KW-0347">Helicase</keyword>
<dbReference type="GO" id="GO:0003677">
    <property type="term" value="F:DNA binding"/>
    <property type="evidence" value="ECO:0007669"/>
    <property type="project" value="InterPro"/>
</dbReference>
<feature type="binding site" evidence="9">
    <location>
        <begin position="32"/>
        <end position="39"/>
    </location>
    <ligand>
        <name>ATP</name>
        <dbReference type="ChEBI" id="CHEBI:30616"/>
    </ligand>
</feature>
<dbReference type="GO" id="GO:0000725">
    <property type="term" value="P:recombinational repair"/>
    <property type="evidence" value="ECO:0007669"/>
    <property type="project" value="TreeGrafter"/>
</dbReference>